<dbReference type="Proteomes" id="UP000654075">
    <property type="component" value="Unassembled WGS sequence"/>
</dbReference>
<dbReference type="Pfam" id="PF14295">
    <property type="entry name" value="PAN_4"/>
    <property type="match status" value="6"/>
</dbReference>
<evidence type="ECO:0000256" key="1">
    <source>
        <dbReference type="ARBA" id="ARBA00004236"/>
    </source>
</evidence>
<dbReference type="Gene3D" id="3.50.4.10">
    <property type="entry name" value="Hepatocyte Growth Factor"/>
    <property type="match status" value="1"/>
</dbReference>
<accession>A0A813FK32</accession>
<keyword evidence="4" id="KW-0325">Glycoprotein</keyword>
<keyword evidence="3" id="KW-0732">Signal</keyword>
<gene>
    <name evidence="6" type="ORF">PGLA1383_LOCUS30912</name>
</gene>
<keyword evidence="7" id="KW-1185">Reference proteome</keyword>
<evidence type="ECO:0000256" key="4">
    <source>
        <dbReference type="ARBA" id="ARBA00023180"/>
    </source>
</evidence>
<dbReference type="GO" id="GO:0005886">
    <property type="term" value="C:plasma membrane"/>
    <property type="evidence" value="ECO:0007669"/>
    <property type="project" value="UniProtKB-SubCell"/>
</dbReference>
<comment type="subcellular location">
    <subcellularLocation>
        <location evidence="1">Cell membrane</location>
    </subcellularLocation>
</comment>
<dbReference type="InterPro" id="IPR011050">
    <property type="entry name" value="Pectin_lyase_fold/virulence"/>
</dbReference>
<feature type="domain" description="G8" evidence="5">
    <location>
        <begin position="1"/>
        <end position="82"/>
    </location>
</feature>
<dbReference type="OrthoDB" id="6130531at2759"/>
<dbReference type="Gene3D" id="2.160.20.10">
    <property type="entry name" value="Single-stranded right-handed beta-helix, Pectin lyase-like"/>
    <property type="match status" value="1"/>
</dbReference>
<dbReference type="SMART" id="SM00473">
    <property type="entry name" value="PAN_AP"/>
    <property type="match status" value="4"/>
</dbReference>
<dbReference type="InterPro" id="IPR055401">
    <property type="entry name" value="CEMIP_beta-hel_dom"/>
</dbReference>
<name>A0A813FK32_POLGL</name>
<dbReference type="PROSITE" id="PS51484">
    <property type="entry name" value="G8"/>
    <property type="match status" value="1"/>
</dbReference>
<keyword evidence="2" id="KW-1003">Cell membrane</keyword>
<dbReference type="PANTHER" id="PTHR46769">
    <property type="entry name" value="POLYCYSTIC KIDNEY AND HEPATIC DISEASE 1 (AUTOSOMAL RECESSIVE)-LIKE 1"/>
    <property type="match status" value="1"/>
</dbReference>
<evidence type="ECO:0000259" key="5">
    <source>
        <dbReference type="PROSITE" id="PS51484"/>
    </source>
</evidence>
<evidence type="ECO:0000256" key="3">
    <source>
        <dbReference type="ARBA" id="ARBA00022729"/>
    </source>
</evidence>
<dbReference type="EMBL" id="CAJNNV010025205">
    <property type="protein sequence ID" value="CAE8613130.1"/>
    <property type="molecule type" value="Genomic_DNA"/>
</dbReference>
<dbReference type="Pfam" id="PF24606">
    <property type="entry name" value="CEMIP_beta-hel"/>
    <property type="match status" value="1"/>
</dbReference>
<evidence type="ECO:0000313" key="7">
    <source>
        <dbReference type="Proteomes" id="UP000654075"/>
    </source>
</evidence>
<dbReference type="InterPro" id="IPR019316">
    <property type="entry name" value="G8_domain"/>
</dbReference>
<organism evidence="6 7">
    <name type="scientific">Polarella glacialis</name>
    <name type="common">Dinoflagellate</name>
    <dbReference type="NCBI Taxonomy" id="89957"/>
    <lineage>
        <taxon>Eukaryota</taxon>
        <taxon>Sar</taxon>
        <taxon>Alveolata</taxon>
        <taxon>Dinophyceae</taxon>
        <taxon>Suessiales</taxon>
        <taxon>Suessiaceae</taxon>
        <taxon>Polarella</taxon>
    </lineage>
</organism>
<dbReference type="InterPro" id="IPR003609">
    <property type="entry name" value="Pan_app"/>
</dbReference>
<comment type="caution">
    <text evidence="6">The sequence shown here is derived from an EMBL/GenBank/DDBJ whole genome shotgun (WGS) entry which is preliminary data.</text>
</comment>
<evidence type="ECO:0000256" key="2">
    <source>
        <dbReference type="ARBA" id="ARBA00022475"/>
    </source>
</evidence>
<dbReference type="SUPFAM" id="SSF51126">
    <property type="entry name" value="Pectin lyase-like"/>
    <property type="match status" value="1"/>
</dbReference>
<dbReference type="PANTHER" id="PTHR46769:SF2">
    <property type="entry name" value="FIBROCYSTIN-L ISOFORM 2 PRECURSOR-RELATED"/>
    <property type="match status" value="1"/>
</dbReference>
<sequence length="1468" mass="156592">TLEWDRDQSGLELRTGYVLVESGGHLQIGTEESPMEQEATVYITKGPEEHEWLGKRFLGGLGTGKIDIHGRRLARTWTLLTSTGSPGQTELLLKDDPVAMGWRVGDRLGLATTSRGESTVHRVAGLGPNKVTLIEPLSHEHWGGFREIEGRQFELAAEVVNLERSVVITGDHDDFEATMEGLHVIMTGSGYMDLRYTRVEYCGQRPIMGRYCLHFHMMKKCPRCVFQGNAVVEGQQIGITVHGTHQSLVDQNVIWDARANGLYTEDGNEMNNTLSRNVMICTDWTKCSVDWVSGNFAQTAGIFLIGMTNKVLENRIIGYENGIWTPGSFRGNGRGAAERQVCPQHYPFGEWRGNTCHDCHRFGLYLDNQFPRNVEVDEAFTVDGRDNGVVREIRDEFNWHNMFVGQYAIGDLQFVNYTSVNNGHAMYWKQSKNFADGRLWHMRDSTFAHDPNDKYGQLKVLGPAGPFTFGMKDSVFLGGARGGTTAVAAGQNCALGGGGGPCTVQYLFENVDFSRLRADQPKIKFGSSTKGGQAFVLPMFVARDNSLGGFRSIVSGHLNGFGQAPPGCQQLGWEWAGALGCHGLVRRLNLWGPDSGRLQLTGPGYQVPPNWDFPTEGRNAGELWYDDRHEGYGSPVVAGQSYSLSGAFQSDMIVEFSDGILADYFGASESVWLEVGGATCELKASDDRSFISAMGRASCGSYCGSPFRTSGRHHVIRGGRLNCEDPTAPATTTTTTTTSGDGSLAECCAGCDGGFCSPGSGNCYATQAKDYYESCSTATATTPAPGGELAPCCAGCDGGFCSPGSGNCYATQAKDYYKSCFQPPAPSPTPIPVPSTGPVTWIYHPALNCWDGFGASDIVGANPLDGVFTLESCKSECVSTPDCVAFVLRSNTADGSSPCWLRQGLILEECQVYPGFDTWEMSRGTSSTSSASTTVATTTPTVTSSIATALPTTSVSTTSGTVAPSTGSVTWIFHPALNCWEGLGGTAIAGEKDPLDGAFTLESCKSECASRPACVAFVIRSNLADGSSPCWLRQGLVSQECQVYPDFDTWEISRDANSESSASTTGSITTTMVIITTTMVTSFVATTLPTTSVSTTSGVVETLNPVDGGSGRACRGASTGDNLASYYTLVPGVPTLGMCKLQCEGNPLCQGIEFSVGRCEVWTRSAGIQASVPLAGFTCLRFGLAPTTTLPTVIMHFDLVDGGSGRACRGASGGDNLASYYTVVLGVPTLDMCKLQCEGNRLCQGIEFSVGRCEVWTRSAGIQASVPLAGFTCLRFGLAPTTTLPTVIMHFELVDGGSGRACRGASGGDNLASYYTVVLGVPTLDMCKLQCEGNRLCQGIEFSVGRCEVWTRSAGIQASVPLAGFTCLRSGLAATTTLPTVTMSFVPVDGGSGRACRGASAGDNLASYYTVVPGVPTLGMCKLQCEGNPLCQGIEFSVGRCEVWTRSTGIQASVPLAGFTCLRFGLAP</sequence>
<dbReference type="InterPro" id="IPR012334">
    <property type="entry name" value="Pectin_lyas_fold"/>
</dbReference>
<proteinExistence type="predicted"/>
<dbReference type="OMA" id="MCKLQCE"/>
<reference evidence="6" key="1">
    <citation type="submission" date="2021-02" db="EMBL/GenBank/DDBJ databases">
        <authorList>
            <person name="Dougan E. K."/>
            <person name="Rhodes N."/>
            <person name="Thang M."/>
            <person name="Chan C."/>
        </authorList>
    </citation>
    <scope>NUCLEOTIDE SEQUENCE</scope>
</reference>
<feature type="non-terminal residue" evidence="6">
    <location>
        <position position="1"/>
    </location>
</feature>
<keyword evidence="2" id="KW-0472">Membrane</keyword>
<dbReference type="InterPro" id="IPR052387">
    <property type="entry name" value="Fibrocystin"/>
</dbReference>
<protein>
    <recommendedName>
        <fullName evidence="5">G8 domain-containing protein</fullName>
    </recommendedName>
</protein>
<evidence type="ECO:0000313" key="6">
    <source>
        <dbReference type="EMBL" id="CAE8613130.1"/>
    </source>
</evidence>
<dbReference type="Pfam" id="PF10162">
    <property type="entry name" value="G8"/>
    <property type="match status" value="1"/>
</dbReference>